<accession>Q2SGG6</accession>
<dbReference type="EMBL" id="CP000155">
    <property type="protein sequence ID" value="ABC30258.1"/>
    <property type="molecule type" value="Genomic_DNA"/>
</dbReference>
<dbReference type="AlphaFoldDB" id="Q2SGG6"/>
<protein>
    <submittedName>
        <fullName evidence="1">Uncharacterized protein</fullName>
    </submittedName>
</protein>
<keyword evidence="2" id="KW-1185">Reference proteome</keyword>
<dbReference type="Proteomes" id="UP000000238">
    <property type="component" value="Chromosome"/>
</dbReference>
<evidence type="ECO:0000313" key="2">
    <source>
        <dbReference type="Proteomes" id="UP000000238"/>
    </source>
</evidence>
<proteinExistence type="predicted"/>
<name>Q2SGG6_HAHCH</name>
<reference evidence="1 2" key="1">
    <citation type="journal article" date="2005" name="Nucleic Acids Res.">
        <title>Genomic blueprint of Hahella chejuensis, a marine microbe producing an algicidal agent.</title>
        <authorList>
            <person name="Jeong H."/>
            <person name="Yim J.H."/>
            <person name="Lee C."/>
            <person name="Choi S.-H."/>
            <person name="Park Y.K."/>
            <person name="Yoon S.H."/>
            <person name="Hur C.-G."/>
            <person name="Kang H.-Y."/>
            <person name="Kim D."/>
            <person name="Lee H.H."/>
            <person name="Park K.H."/>
            <person name="Park S.-H."/>
            <person name="Park H.-S."/>
            <person name="Lee H.K."/>
            <person name="Oh T.K."/>
            <person name="Kim J.F."/>
        </authorList>
    </citation>
    <scope>NUCLEOTIDE SEQUENCE [LARGE SCALE GENOMIC DNA]</scope>
    <source>
        <strain evidence="1 2">KCTC 2396</strain>
    </source>
</reference>
<dbReference type="STRING" id="349521.HCH_03512"/>
<gene>
    <name evidence="1" type="ordered locus">HCH_03512</name>
</gene>
<sequence>MSRLSPMDAGRHMEAWNRVGIYTLSNGECEFRQSEMKKF</sequence>
<dbReference type="HOGENOM" id="CLU_3310643_0_0_6"/>
<dbReference type="KEGG" id="hch:HCH_03512"/>
<evidence type="ECO:0000313" key="1">
    <source>
        <dbReference type="EMBL" id="ABC30258.1"/>
    </source>
</evidence>
<organism evidence="1 2">
    <name type="scientific">Hahella chejuensis (strain KCTC 2396)</name>
    <dbReference type="NCBI Taxonomy" id="349521"/>
    <lineage>
        <taxon>Bacteria</taxon>
        <taxon>Pseudomonadati</taxon>
        <taxon>Pseudomonadota</taxon>
        <taxon>Gammaproteobacteria</taxon>
        <taxon>Oceanospirillales</taxon>
        <taxon>Hahellaceae</taxon>
        <taxon>Hahella</taxon>
    </lineage>
</organism>